<dbReference type="Gene3D" id="3.40.50.2000">
    <property type="entry name" value="Glycogen Phosphorylase B"/>
    <property type="match status" value="2"/>
</dbReference>
<protein>
    <submittedName>
        <fullName evidence="3">Glycos_transf_1</fullName>
    </submittedName>
</protein>
<feature type="non-terminal residue" evidence="3">
    <location>
        <position position="1"/>
    </location>
</feature>
<dbReference type="AlphaFoldDB" id="A0A060C0U2"/>
<dbReference type="InterPro" id="IPR001296">
    <property type="entry name" value="Glyco_trans_1"/>
</dbReference>
<feature type="non-terminal residue" evidence="3">
    <location>
        <position position="169"/>
    </location>
</feature>
<dbReference type="GO" id="GO:0009103">
    <property type="term" value="P:lipopolysaccharide biosynthetic process"/>
    <property type="evidence" value="ECO:0007669"/>
    <property type="project" value="TreeGrafter"/>
</dbReference>
<dbReference type="GO" id="GO:0016757">
    <property type="term" value="F:glycosyltransferase activity"/>
    <property type="evidence" value="ECO:0007669"/>
    <property type="project" value="InterPro"/>
</dbReference>
<evidence type="ECO:0000259" key="2">
    <source>
        <dbReference type="Pfam" id="PF00534"/>
    </source>
</evidence>
<dbReference type="PANTHER" id="PTHR46401:SF2">
    <property type="entry name" value="GLYCOSYLTRANSFERASE WBBK-RELATED"/>
    <property type="match status" value="1"/>
</dbReference>
<keyword evidence="1" id="KW-0808">Transferase</keyword>
<reference evidence="3" key="1">
    <citation type="journal article" date="2013" name="Environ. Microbiol.">
        <title>Seasonally variable intestinal metagenomes of the red palm weevil (Rhynchophorus ferrugineus).</title>
        <authorList>
            <person name="Jia S."/>
            <person name="Zhang X."/>
            <person name="Zhang G."/>
            <person name="Yin A."/>
            <person name="Zhang S."/>
            <person name="Li F."/>
            <person name="Wang L."/>
            <person name="Zhao D."/>
            <person name="Yun Q."/>
            <person name="Tala"/>
            <person name="Wang J."/>
            <person name="Sun G."/>
            <person name="Baabdullah M."/>
            <person name="Yu X."/>
            <person name="Hu S."/>
            <person name="Al-Mssallem I.S."/>
            <person name="Yu J."/>
        </authorList>
    </citation>
    <scope>NUCLEOTIDE SEQUENCE</scope>
</reference>
<proteinExistence type="predicted"/>
<name>A0A060C0U2_9BURK</name>
<accession>A0A060C0U2</accession>
<organism evidence="3">
    <name type="scientific">uncultured Burkholderia sp</name>
    <dbReference type="NCBI Taxonomy" id="188058"/>
    <lineage>
        <taxon>Bacteria</taxon>
        <taxon>Pseudomonadati</taxon>
        <taxon>Pseudomonadota</taxon>
        <taxon>Betaproteobacteria</taxon>
        <taxon>Burkholderiales</taxon>
        <taxon>Burkholderiaceae</taxon>
        <taxon>Burkholderia</taxon>
        <taxon>environmental samples</taxon>
    </lineage>
</organism>
<dbReference type="PANTHER" id="PTHR46401">
    <property type="entry name" value="GLYCOSYLTRANSFERASE WBBK-RELATED"/>
    <property type="match status" value="1"/>
</dbReference>
<dbReference type="EMBL" id="KF121253">
    <property type="protein sequence ID" value="AIA88537.1"/>
    <property type="molecule type" value="Genomic_DNA"/>
</dbReference>
<feature type="domain" description="Glycosyl transferase family 1" evidence="2">
    <location>
        <begin position="2"/>
        <end position="132"/>
    </location>
</feature>
<evidence type="ECO:0000313" key="3">
    <source>
        <dbReference type="EMBL" id="AIA88537.1"/>
    </source>
</evidence>
<evidence type="ECO:0000256" key="1">
    <source>
        <dbReference type="ARBA" id="ARBA00022679"/>
    </source>
</evidence>
<sequence length="169" mass="18793">AAQILQKSHPKTKFVVVGGSSKVFAAGGFTIPWSLKDTFVFPGQVNDTAELLRYYRHAQCFVFPSYYEASPLPPLEAMASGCPVVASAIPSHHERLGDAAIFCDPDDSEDIARKIAHVLDDSGTRDGLRRRGLRRAAEFTWDRCARETLQIIREILPAQRHPPTHRPRG</sequence>
<dbReference type="Pfam" id="PF00534">
    <property type="entry name" value="Glycos_transf_1"/>
    <property type="match status" value="1"/>
</dbReference>
<dbReference type="SUPFAM" id="SSF53756">
    <property type="entry name" value="UDP-Glycosyltransferase/glycogen phosphorylase"/>
    <property type="match status" value="1"/>
</dbReference>